<dbReference type="PANTHER" id="PTHR32071:SF117">
    <property type="entry name" value="PTS-DEPENDENT DIHYDROXYACETONE KINASE OPERON REGULATORY PROTEIN-RELATED"/>
    <property type="match status" value="1"/>
</dbReference>
<dbReference type="InterPro" id="IPR011006">
    <property type="entry name" value="CheY-like_superfamily"/>
</dbReference>
<reference evidence="10" key="1">
    <citation type="submission" date="2019-02" db="EMBL/GenBank/DDBJ databases">
        <title>Draft genome sequence of Muricauda sp. 176CP4-71.</title>
        <authorList>
            <person name="Park J.-S."/>
        </authorList>
    </citation>
    <scope>NUCLEOTIDE SEQUENCE [LARGE SCALE GENOMIC DNA]</scope>
    <source>
        <strain evidence="10">176GS2-150</strain>
    </source>
</reference>
<evidence type="ECO:0000259" key="8">
    <source>
        <dbReference type="PROSITE" id="PS50110"/>
    </source>
</evidence>
<evidence type="ECO:0000256" key="3">
    <source>
        <dbReference type="ARBA" id="ARBA00023015"/>
    </source>
</evidence>
<dbReference type="InterPro" id="IPR002197">
    <property type="entry name" value="HTH_Fis"/>
</dbReference>
<dbReference type="Pfam" id="PF00072">
    <property type="entry name" value="Response_reg"/>
    <property type="match status" value="1"/>
</dbReference>
<accession>A0ABY1WPI4</accession>
<evidence type="ECO:0000259" key="7">
    <source>
        <dbReference type="PROSITE" id="PS50045"/>
    </source>
</evidence>
<dbReference type="SUPFAM" id="SSF52540">
    <property type="entry name" value="P-loop containing nucleoside triphosphate hydrolases"/>
    <property type="match status" value="1"/>
</dbReference>
<dbReference type="InterPro" id="IPR009057">
    <property type="entry name" value="Homeodomain-like_sf"/>
</dbReference>
<dbReference type="SMART" id="SM00382">
    <property type="entry name" value="AAA"/>
    <property type="match status" value="1"/>
</dbReference>
<evidence type="ECO:0000313" key="9">
    <source>
        <dbReference type="EMBL" id="TAA45867.1"/>
    </source>
</evidence>
<dbReference type="InterPro" id="IPR002078">
    <property type="entry name" value="Sigma_54_int"/>
</dbReference>
<name>A0ABY1WPI4_9GAMM</name>
<keyword evidence="3" id="KW-0805">Transcription regulation</keyword>
<keyword evidence="2" id="KW-0067">ATP-binding</keyword>
<dbReference type="InterPro" id="IPR003593">
    <property type="entry name" value="AAA+_ATPase"/>
</dbReference>
<dbReference type="Gene3D" id="1.10.8.60">
    <property type="match status" value="1"/>
</dbReference>
<organism evidence="9 10">
    <name type="scientific">Corallincola spongiicola</name>
    <dbReference type="NCBI Taxonomy" id="2520508"/>
    <lineage>
        <taxon>Bacteria</taxon>
        <taxon>Pseudomonadati</taxon>
        <taxon>Pseudomonadota</taxon>
        <taxon>Gammaproteobacteria</taxon>
        <taxon>Alteromonadales</taxon>
        <taxon>Psychromonadaceae</taxon>
        <taxon>Corallincola</taxon>
    </lineage>
</organism>
<keyword evidence="1" id="KW-0547">Nucleotide-binding</keyword>
<dbReference type="Pfam" id="PF00158">
    <property type="entry name" value="Sigma54_activat"/>
    <property type="match status" value="1"/>
</dbReference>
<dbReference type="EMBL" id="SHLY01000003">
    <property type="protein sequence ID" value="TAA45867.1"/>
    <property type="molecule type" value="Genomic_DNA"/>
</dbReference>
<dbReference type="Gene3D" id="3.40.50.300">
    <property type="entry name" value="P-loop containing nucleotide triphosphate hydrolases"/>
    <property type="match status" value="1"/>
</dbReference>
<dbReference type="InterPro" id="IPR025944">
    <property type="entry name" value="Sigma_54_int_dom_CS"/>
</dbReference>
<dbReference type="SMART" id="SM00448">
    <property type="entry name" value="REC"/>
    <property type="match status" value="1"/>
</dbReference>
<dbReference type="InterPro" id="IPR001789">
    <property type="entry name" value="Sig_transdc_resp-reg_receiver"/>
</dbReference>
<dbReference type="InterPro" id="IPR025943">
    <property type="entry name" value="Sigma_54_int_dom_ATP-bd_2"/>
</dbReference>
<dbReference type="Gene3D" id="1.10.10.60">
    <property type="entry name" value="Homeodomain-like"/>
    <property type="match status" value="1"/>
</dbReference>
<gene>
    <name evidence="9" type="ORF">EXY25_10960</name>
</gene>
<dbReference type="PROSITE" id="PS00688">
    <property type="entry name" value="SIGMA54_INTERACT_3"/>
    <property type="match status" value="1"/>
</dbReference>
<dbReference type="PANTHER" id="PTHR32071">
    <property type="entry name" value="TRANSCRIPTIONAL REGULATORY PROTEIN"/>
    <property type="match status" value="1"/>
</dbReference>
<evidence type="ECO:0000256" key="2">
    <source>
        <dbReference type="ARBA" id="ARBA00022840"/>
    </source>
</evidence>
<evidence type="ECO:0000313" key="10">
    <source>
        <dbReference type="Proteomes" id="UP000292544"/>
    </source>
</evidence>
<dbReference type="SUPFAM" id="SSF52172">
    <property type="entry name" value="CheY-like"/>
    <property type="match status" value="1"/>
</dbReference>
<dbReference type="Pfam" id="PF25601">
    <property type="entry name" value="AAA_lid_14"/>
    <property type="match status" value="1"/>
</dbReference>
<dbReference type="CDD" id="cd17572">
    <property type="entry name" value="REC_NtrC1-like"/>
    <property type="match status" value="1"/>
</dbReference>
<feature type="modified residue" description="4-aspartylphosphate" evidence="6">
    <location>
        <position position="52"/>
    </location>
</feature>
<proteinExistence type="predicted"/>
<dbReference type="PROSITE" id="PS50110">
    <property type="entry name" value="RESPONSE_REGULATORY"/>
    <property type="match status" value="1"/>
</dbReference>
<dbReference type="InterPro" id="IPR058031">
    <property type="entry name" value="AAA_lid_NorR"/>
</dbReference>
<dbReference type="PROSITE" id="PS50045">
    <property type="entry name" value="SIGMA54_INTERACT_4"/>
    <property type="match status" value="1"/>
</dbReference>
<keyword evidence="4" id="KW-0238">DNA-binding</keyword>
<dbReference type="PROSITE" id="PS00676">
    <property type="entry name" value="SIGMA54_INTERACT_2"/>
    <property type="match status" value="1"/>
</dbReference>
<dbReference type="Gene3D" id="3.40.50.2300">
    <property type="match status" value="1"/>
</dbReference>
<evidence type="ECO:0000256" key="4">
    <source>
        <dbReference type="ARBA" id="ARBA00023125"/>
    </source>
</evidence>
<dbReference type="RefSeq" id="WP_130566806.1">
    <property type="nucleotide sequence ID" value="NZ_SHLY01000003.1"/>
</dbReference>
<keyword evidence="6" id="KW-0597">Phosphoprotein</keyword>
<evidence type="ECO:0000256" key="1">
    <source>
        <dbReference type="ARBA" id="ARBA00022741"/>
    </source>
</evidence>
<keyword evidence="5" id="KW-0804">Transcription</keyword>
<comment type="caution">
    <text evidence="9">The sequence shown here is derived from an EMBL/GenBank/DDBJ whole genome shotgun (WGS) entry which is preliminary data.</text>
</comment>
<evidence type="ECO:0000256" key="5">
    <source>
        <dbReference type="ARBA" id="ARBA00023163"/>
    </source>
</evidence>
<dbReference type="Proteomes" id="UP000292544">
    <property type="component" value="Unassembled WGS sequence"/>
</dbReference>
<keyword evidence="10" id="KW-1185">Reference proteome</keyword>
<dbReference type="InterPro" id="IPR027417">
    <property type="entry name" value="P-loop_NTPase"/>
</dbReference>
<evidence type="ECO:0000256" key="6">
    <source>
        <dbReference type="PROSITE-ProRule" id="PRU00169"/>
    </source>
</evidence>
<feature type="domain" description="Response regulatory" evidence="8">
    <location>
        <begin position="3"/>
        <end position="117"/>
    </location>
</feature>
<dbReference type="CDD" id="cd00009">
    <property type="entry name" value="AAA"/>
    <property type="match status" value="1"/>
</dbReference>
<dbReference type="Pfam" id="PF02954">
    <property type="entry name" value="HTH_8"/>
    <property type="match status" value="1"/>
</dbReference>
<protein>
    <submittedName>
        <fullName evidence="9">Sigma-54-dependent Fis family transcriptional regulator</fullName>
    </submittedName>
</protein>
<feature type="domain" description="Sigma-54 factor interaction" evidence="7">
    <location>
        <begin position="141"/>
        <end position="370"/>
    </location>
</feature>
<sequence length="478" mass="52887">MASIMIVEDSQSLALVYQSYLKQEGYRVSHHASGKSALAALDRQVPDLMLLDLKLPDMDGQSILEFVAEQKLNVAVVVITAHGSLENAIEAMRLGARDFLLKPVSKARLLVTVENTLRLSELGALVESLHQTFVVESFEGLIGKSLPMQQIYRIIESAATSKATVFITGESGTGKELCAQALHQRSPRSKAPFVAINCAAIPRELMESEIFGHVKGAFTGAVTHREGAAEQAQGGTLFLDELCEMDLDLQSKLLRFLQTGQFSRVGSGKLQTADVRIVCATNRDPLTEVGAGRFREDLYYRLHVIPLVLPPLRDRGDDVLLIADALLAKICAEEQRRFSGFSAEVQVWMRQYPWPGNVRELENVLRNVAVLHDGDLVELSMLPDIQARSERAFAEPEIDISHHPVSRHAQPGSGDGWLPNSVEAVNAYEVYERCLIEHVVELHQGKVGEAAKKLGLNPSTLYRKIKQWKGQDEQQLLV</sequence>
<dbReference type="SUPFAM" id="SSF46689">
    <property type="entry name" value="Homeodomain-like"/>
    <property type="match status" value="1"/>
</dbReference>